<reference evidence="2" key="1">
    <citation type="submission" date="2016-11" db="EMBL/GenBank/DDBJ databases">
        <authorList>
            <person name="Varghese N."/>
            <person name="Submissions S."/>
        </authorList>
    </citation>
    <scope>NUCLEOTIDE SEQUENCE [LARGE SCALE GENOMIC DNA]</scope>
    <source>
        <strain evidence="2">CGMCC 1.6496</strain>
    </source>
</reference>
<sequence length="33" mass="3711">MVEALNVLQPFTSTQTITKKIISFLIVVHLLVI</sequence>
<protein>
    <submittedName>
        <fullName evidence="1">Uncharacterized protein</fullName>
    </submittedName>
</protein>
<dbReference type="AlphaFoldDB" id="A0A1M5NJ13"/>
<evidence type="ECO:0000313" key="2">
    <source>
        <dbReference type="Proteomes" id="UP000184079"/>
    </source>
</evidence>
<keyword evidence="2" id="KW-1185">Reference proteome</keyword>
<gene>
    <name evidence="1" type="ORF">SAMN05421807_102243</name>
</gene>
<name>A0A1M5NJ13_9BACI</name>
<organism evidence="1 2">
    <name type="scientific">Virgibacillus chiguensis</name>
    <dbReference type="NCBI Taxonomy" id="411959"/>
    <lineage>
        <taxon>Bacteria</taxon>
        <taxon>Bacillati</taxon>
        <taxon>Bacillota</taxon>
        <taxon>Bacilli</taxon>
        <taxon>Bacillales</taxon>
        <taxon>Bacillaceae</taxon>
        <taxon>Virgibacillus</taxon>
    </lineage>
</organism>
<proteinExistence type="predicted"/>
<accession>A0A1M5NJ13</accession>
<dbReference type="Proteomes" id="UP000184079">
    <property type="component" value="Unassembled WGS sequence"/>
</dbReference>
<evidence type="ECO:0000313" key="1">
    <source>
        <dbReference type="EMBL" id="SHG89482.1"/>
    </source>
</evidence>
<dbReference type="EMBL" id="FQXD01000002">
    <property type="protein sequence ID" value="SHG89482.1"/>
    <property type="molecule type" value="Genomic_DNA"/>
</dbReference>